<dbReference type="GO" id="GO:0003677">
    <property type="term" value="F:DNA binding"/>
    <property type="evidence" value="ECO:0007669"/>
    <property type="project" value="TreeGrafter"/>
</dbReference>
<sequence length="273" mass="31066">MLDHYKYNVKNSYWHLTVIFDYSTLLLMPRTYTKKGQGPRYSTDDFEAALREISNGIDIRAVGRKYNTPLSTLQLHNASQAAHLGAGRSTHFTDIEEDYLVNAVTVLQGWNEPITPKELVKIATYYAEELGKYKTFKNGQPTMECASGVILLPYTIYKAKKLYGNWCLNGHTGAGYNTSANGWMEENVFYEWFKNMFLPLTSTTPKPILLILDGHTSHRSVRTTELAISNGIVLLCIPPHSIPIFQPLDVIFFKPIKQKYNYITPNGVIMVNR</sequence>
<dbReference type="OrthoDB" id="10043687at2759"/>
<keyword evidence="6" id="KW-1185">Reference proteome</keyword>
<dbReference type="Proteomes" id="UP000663829">
    <property type="component" value="Unassembled WGS sequence"/>
</dbReference>
<name>A0A815VYE9_9BILA</name>
<dbReference type="EMBL" id="CAJNOQ010025877">
    <property type="protein sequence ID" value="CAF1541078.1"/>
    <property type="molecule type" value="Genomic_DNA"/>
</dbReference>
<dbReference type="EMBL" id="CAJNOK010024284">
    <property type="protein sequence ID" value="CAF1374563.1"/>
    <property type="molecule type" value="Genomic_DNA"/>
</dbReference>
<comment type="caution">
    <text evidence="3">The sequence shown here is derived from an EMBL/GenBank/DDBJ whole genome shotgun (WGS) entry which is preliminary data.</text>
</comment>
<dbReference type="PANTHER" id="PTHR19303">
    <property type="entry name" value="TRANSPOSON"/>
    <property type="match status" value="1"/>
</dbReference>
<dbReference type="EMBL" id="CAJOBC010091510">
    <property type="protein sequence ID" value="CAF4401424.1"/>
    <property type="molecule type" value="Genomic_DNA"/>
</dbReference>
<evidence type="ECO:0000313" key="6">
    <source>
        <dbReference type="Proteomes" id="UP000663829"/>
    </source>
</evidence>
<dbReference type="InterPro" id="IPR050863">
    <property type="entry name" value="CenT-Element_Derived"/>
</dbReference>
<evidence type="ECO:0000313" key="3">
    <source>
        <dbReference type="EMBL" id="CAF1541078.1"/>
    </source>
</evidence>
<dbReference type="PANTHER" id="PTHR19303:SF74">
    <property type="entry name" value="POGO TRANSPOSABLE ELEMENT WITH KRAB DOMAIN"/>
    <property type="match status" value="1"/>
</dbReference>
<organism evidence="3 6">
    <name type="scientific">Didymodactylos carnosus</name>
    <dbReference type="NCBI Taxonomy" id="1234261"/>
    <lineage>
        <taxon>Eukaryota</taxon>
        <taxon>Metazoa</taxon>
        <taxon>Spiralia</taxon>
        <taxon>Gnathifera</taxon>
        <taxon>Rotifera</taxon>
        <taxon>Eurotatoria</taxon>
        <taxon>Bdelloidea</taxon>
        <taxon>Philodinida</taxon>
        <taxon>Philodinidae</taxon>
        <taxon>Didymodactylos</taxon>
    </lineage>
</organism>
<gene>
    <name evidence="3" type="ORF">GPM918_LOCUS38631</name>
    <name evidence="2" type="ORF">OVA965_LOCUS31826</name>
    <name evidence="5" type="ORF">SRO942_LOCUS39469</name>
    <name evidence="4" type="ORF">TMI583_LOCUS32668</name>
</gene>
<dbReference type="EMBL" id="CAJOBA010045954">
    <property type="protein sequence ID" value="CAF4183451.1"/>
    <property type="molecule type" value="Genomic_DNA"/>
</dbReference>
<dbReference type="Proteomes" id="UP000681722">
    <property type="component" value="Unassembled WGS sequence"/>
</dbReference>
<evidence type="ECO:0000259" key="1">
    <source>
        <dbReference type="Pfam" id="PF03184"/>
    </source>
</evidence>
<feature type="domain" description="DDE-1" evidence="1">
    <location>
        <begin position="150"/>
        <end position="262"/>
    </location>
</feature>
<protein>
    <recommendedName>
        <fullName evidence="1">DDE-1 domain-containing protein</fullName>
    </recommendedName>
</protein>
<evidence type="ECO:0000313" key="2">
    <source>
        <dbReference type="EMBL" id="CAF1374563.1"/>
    </source>
</evidence>
<dbReference type="GO" id="GO:0005634">
    <property type="term" value="C:nucleus"/>
    <property type="evidence" value="ECO:0007669"/>
    <property type="project" value="TreeGrafter"/>
</dbReference>
<dbReference type="Proteomes" id="UP000682733">
    <property type="component" value="Unassembled WGS sequence"/>
</dbReference>
<evidence type="ECO:0000313" key="5">
    <source>
        <dbReference type="EMBL" id="CAF4401424.1"/>
    </source>
</evidence>
<dbReference type="AlphaFoldDB" id="A0A815VYE9"/>
<evidence type="ECO:0000313" key="4">
    <source>
        <dbReference type="EMBL" id="CAF4183451.1"/>
    </source>
</evidence>
<reference evidence="3" key="1">
    <citation type="submission" date="2021-02" db="EMBL/GenBank/DDBJ databases">
        <authorList>
            <person name="Nowell W R."/>
        </authorList>
    </citation>
    <scope>NUCLEOTIDE SEQUENCE</scope>
</reference>
<dbReference type="Proteomes" id="UP000677228">
    <property type="component" value="Unassembled WGS sequence"/>
</dbReference>
<dbReference type="InterPro" id="IPR036397">
    <property type="entry name" value="RNaseH_sf"/>
</dbReference>
<dbReference type="Pfam" id="PF03184">
    <property type="entry name" value="DDE_1"/>
    <property type="match status" value="1"/>
</dbReference>
<accession>A0A815VYE9</accession>
<proteinExistence type="predicted"/>
<dbReference type="Gene3D" id="3.30.420.10">
    <property type="entry name" value="Ribonuclease H-like superfamily/Ribonuclease H"/>
    <property type="match status" value="1"/>
</dbReference>
<dbReference type="InterPro" id="IPR004875">
    <property type="entry name" value="DDE_SF_endonuclease_dom"/>
</dbReference>